<comment type="caution">
    <text evidence="11">The sequence shown here is derived from an EMBL/GenBank/DDBJ whole genome shotgun (WGS) entry which is preliminary data.</text>
</comment>
<evidence type="ECO:0000313" key="11">
    <source>
        <dbReference type="EMBL" id="KPH65050.1"/>
    </source>
</evidence>
<dbReference type="RefSeq" id="WP_054206614.1">
    <property type="nucleotide sequence ID" value="NZ_LHPH01000002.1"/>
</dbReference>
<dbReference type="GO" id="GO:0005886">
    <property type="term" value="C:plasma membrane"/>
    <property type="evidence" value="ECO:0007669"/>
    <property type="project" value="UniProtKB-SubCell"/>
</dbReference>
<evidence type="ECO:0000256" key="7">
    <source>
        <dbReference type="ARBA" id="ARBA00038151"/>
    </source>
</evidence>
<dbReference type="GO" id="GO:0022857">
    <property type="term" value="F:transmembrane transporter activity"/>
    <property type="evidence" value="ECO:0007669"/>
    <property type="project" value="InterPro"/>
</dbReference>
<dbReference type="SUPFAM" id="SSF103481">
    <property type="entry name" value="Multidrug resistance efflux transporter EmrE"/>
    <property type="match status" value="1"/>
</dbReference>
<evidence type="ECO:0000256" key="10">
    <source>
        <dbReference type="SAM" id="Phobius"/>
    </source>
</evidence>
<evidence type="ECO:0000256" key="5">
    <source>
        <dbReference type="ARBA" id="ARBA00022989"/>
    </source>
</evidence>
<dbReference type="OrthoDB" id="9808638at2"/>
<comment type="similarity">
    <text evidence="7">Belongs to the drug/metabolite transporter (DMT) superfamily. Small multidrug resistance (SMR) (TC 2.A.7.1) family. Gdx/SugE subfamily.</text>
</comment>
<dbReference type="STRING" id="187330.AMS58_19140"/>
<dbReference type="InterPro" id="IPR037185">
    <property type="entry name" value="EmrE-like"/>
</dbReference>
<evidence type="ECO:0000256" key="4">
    <source>
        <dbReference type="ARBA" id="ARBA00022692"/>
    </source>
</evidence>
<sequence>MNNAAWFSLFIAGLFEVVWALAMKQSNGFTKLWPSIITFAAMWASFAFLSFALKSLPLGISYTMWVGIGAVGVSIVSVLWLKESISLIQLGCIGLILIGIIGLKIHTV</sequence>
<dbReference type="EMBL" id="LHPH01000002">
    <property type="protein sequence ID" value="KPH65050.1"/>
    <property type="molecule type" value="Genomic_DNA"/>
</dbReference>
<dbReference type="Proteomes" id="UP000037848">
    <property type="component" value="Unassembled WGS sequence"/>
</dbReference>
<keyword evidence="12" id="KW-1185">Reference proteome</keyword>
<dbReference type="FunFam" id="1.10.3730.20:FF:000001">
    <property type="entry name" value="Quaternary ammonium compound resistance transporter SugE"/>
    <property type="match status" value="1"/>
</dbReference>
<evidence type="ECO:0000256" key="2">
    <source>
        <dbReference type="ARBA" id="ARBA00022448"/>
    </source>
</evidence>
<evidence type="ECO:0000313" key="12">
    <source>
        <dbReference type="Proteomes" id="UP000037848"/>
    </source>
</evidence>
<dbReference type="GO" id="GO:1990961">
    <property type="term" value="P:xenobiotic detoxification by transmembrane export across the plasma membrane"/>
    <property type="evidence" value="ECO:0007669"/>
    <property type="project" value="UniProtKB-ARBA"/>
</dbReference>
<dbReference type="PANTHER" id="PTHR30561:SF0">
    <property type="entry name" value="GUANIDINIUM EXPORTER"/>
    <property type="match status" value="1"/>
</dbReference>
<organism evidence="11 12">
    <name type="scientific">Pseudoalteromonas porphyrae</name>
    <dbReference type="NCBI Taxonomy" id="187330"/>
    <lineage>
        <taxon>Bacteria</taxon>
        <taxon>Pseudomonadati</taxon>
        <taxon>Pseudomonadota</taxon>
        <taxon>Gammaproteobacteria</taxon>
        <taxon>Alteromonadales</taxon>
        <taxon>Pseudoalteromonadaceae</taxon>
        <taxon>Pseudoalteromonas</taxon>
    </lineage>
</organism>
<comment type="subcellular location">
    <subcellularLocation>
        <location evidence="1 9">Cell membrane</location>
        <topology evidence="1 9">Multi-pass membrane protein</topology>
    </subcellularLocation>
</comment>
<feature type="transmembrane region" description="Helical" evidence="10">
    <location>
        <begin position="87"/>
        <end position="105"/>
    </location>
</feature>
<proteinExistence type="inferred from homology"/>
<evidence type="ECO:0000256" key="9">
    <source>
        <dbReference type="RuleBase" id="RU003942"/>
    </source>
</evidence>
<keyword evidence="3" id="KW-1003">Cell membrane</keyword>
<evidence type="ECO:0000256" key="1">
    <source>
        <dbReference type="ARBA" id="ARBA00004651"/>
    </source>
</evidence>
<dbReference type="InterPro" id="IPR000390">
    <property type="entry name" value="Small_drug/metabolite_transptr"/>
</dbReference>
<accession>A0A0N1MVX9</accession>
<evidence type="ECO:0000256" key="6">
    <source>
        <dbReference type="ARBA" id="ARBA00023136"/>
    </source>
</evidence>
<feature type="transmembrane region" description="Helical" evidence="10">
    <location>
        <begin position="60"/>
        <end position="81"/>
    </location>
</feature>
<dbReference type="AlphaFoldDB" id="A0A0N1MVX9"/>
<keyword evidence="4 9" id="KW-0812">Transmembrane</keyword>
<name>A0A0N1MVX9_9GAMM</name>
<evidence type="ECO:0000256" key="8">
    <source>
        <dbReference type="ARBA" id="ARBA00039168"/>
    </source>
</evidence>
<dbReference type="PANTHER" id="PTHR30561">
    <property type="entry name" value="SMR FAMILY PROTON-DEPENDENT DRUG EFFLUX TRANSPORTER SUGE"/>
    <property type="match status" value="1"/>
</dbReference>
<protein>
    <recommendedName>
        <fullName evidence="8">Guanidinium exporter</fullName>
    </recommendedName>
</protein>
<dbReference type="PATRIC" id="fig|187330.3.peg.402"/>
<dbReference type="Gene3D" id="1.10.3730.20">
    <property type="match status" value="1"/>
</dbReference>
<keyword evidence="2" id="KW-0813">Transport</keyword>
<reference evidence="11 12" key="1">
    <citation type="submission" date="2015-08" db="EMBL/GenBank/DDBJ databases">
        <title>Draft Genome Sequence of Pseudoalteromonas porphyrae UCD-SED14.</title>
        <authorList>
            <person name="Coil D.A."/>
            <person name="Jospin G."/>
            <person name="Lee R.D."/>
            <person name="Eisen J.A."/>
        </authorList>
    </citation>
    <scope>NUCLEOTIDE SEQUENCE [LARGE SCALE GENOMIC DNA]</scope>
    <source>
        <strain evidence="11 12">UCD-SED14</strain>
    </source>
</reference>
<keyword evidence="5 10" id="KW-1133">Transmembrane helix</keyword>
<dbReference type="InterPro" id="IPR045324">
    <property type="entry name" value="Small_multidrug_res"/>
</dbReference>
<keyword evidence="6 10" id="KW-0472">Membrane</keyword>
<feature type="transmembrane region" description="Helical" evidence="10">
    <location>
        <begin position="36"/>
        <end position="53"/>
    </location>
</feature>
<evidence type="ECO:0000256" key="3">
    <source>
        <dbReference type="ARBA" id="ARBA00022475"/>
    </source>
</evidence>
<gene>
    <name evidence="11" type="ORF">ADS77_01875</name>
</gene>
<dbReference type="Pfam" id="PF00893">
    <property type="entry name" value="Multi_Drug_Res"/>
    <property type="match status" value="1"/>
</dbReference>